<protein>
    <submittedName>
        <fullName evidence="2">Uncharacterized protein</fullName>
    </submittedName>
</protein>
<proteinExistence type="predicted"/>
<sequence>MIVCMRRARSHARVQCACPLLFATPGRKICRGSGAKHPSLSPEVCGKDSPRGGRHNHRGERPDLRAGNGSSEPLFDRLIAPSLMRRFRRLLFRCPSHIAAEFTRQRRALYSSAKLALTRTPAAHTDETEPGHHCTMAFGTDTRCCPKIDCYSFTNTAAGLHTPHAPTRRAHLNTQHSHKHFGTT</sequence>
<name>A0A6H5IY08_9HYME</name>
<keyword evidence="3" id="KW-1185">Reference proteome</keyword>
<feature type="region of interest" description="Disordered" evidence="1">
    <location>
        <begin position="33"/>
        <end position="70"/>
    </location>
</feature>
<organism evidence="2 3">
    <name type="scientific">Trichogramma brassicae</name>
    <dbReference type="NCBI Taxonomy" id="86971"/>
    <lineage>
        <taxon>Eukaryota</taxon>
        <taxon>Metazoa</taxon>
        <taxon>Ecdysozoa</taxon>
        <taxon>Arthropoda</taxon>
        <taxon>Hexapoda</taxon>
        <taxon>Insecta</taxon>
        <taxon>Pterygota</taxon>
        <taxon>Neoptera</taxon>
        <taxon>Endopterygota</taxon>
        <taxon>Hymenoptera</taxon>
        <taxon>Apocrita</taxon>
        <taxon>Proctotrupomorpha</taxon>
        <taxon>Chalcidoidea</taxon>
        <taxon>Trichogrammatidae</taxon>
        <taxon>Trichogramma</taxon>
    </lineage>
</organism>
<feature type="compositionally biased region" description="Basic residues" evidence="1">
    <location>
        <begin position="166"/>
        <end position="184"/>
    </location>
</feature>
<dbReference type="EMBL" id="CADCXV010001283">
    <property type="protein sequence ID" value="CAB0043233.1"/>
    <property type="molecule type" value="Genomic_DNA"/>
</dbReference>
<reference evidence="2 3" key="1">
    <citation type="submission" date="2020-02" db="EMBL/GenBank/DDBJ databases">
        <authorList>
            <person name="Ferguson B K."/>
        </authorList>
    </citation>
    <scope>NUCLEOTIDE SEQUENCE [LARGE SCALE GENOMIC DNA]</scope>
</reference>
<feature type="region of interest" description="Disordered" evidence="1">
    <location>
        <begin position="162"/>
        <end position="184"/>
    </location>
</feature>
<accession>A0A6H5IY08</accession>
<dbReference type="Proteomes" id="UP000479190">
    <property type="component" value="Unassembled WGS sequence"/>
</dbReference>
<evidence type="ECO:0000256" key="1">
    <source>
        <dbReference type="SAM" id="MobiDB-lite"/>
    </source>
</evidence>
<gene>
    <name evidence="2" type="ORF">TBRA_LOCUS14821</name>
</gene>
<evidence type="ECO:0000313" key="2">
    <source>
        <dbReference type="EMBL" id="CAB0043233.1"/>
    </source>
</evidence>
<evidence type="ECO:0000313" key="3">
    <source>
        <dbReference type="Proteomes" id="UP000479190"/>
    </source>
</evidence>
<dbReference type="AlphaFoldDB" id="A0A6H5IY08"/>